<dbReference type="CDD" id="cd14209">
    <property type="entry name" value="STKc_PKA"/>
    <property type="match status" value="1"/>
</dbReference>
<evidence type="ECO:0000256" key="5">
    <source>
        <dbReference type="ARBA" id="ARBA00022707"/>
    </source>
</evidence>
<keyword evidence="8 12" id="KW-0067">ATP-binding</keyword>
<dbReference type="Gene3D" id="1.10.510.10">
    <property type="entry name" value="Transferase(Phosphotransferase) domain 1"/>
    <property type="match status" value="1"/>
</dbReference>
<dbReference type="Ensembl" id="ENSEAST00005076787.1">
    <property type="protein sequence ID" value="ENSEASP00005054401.1"/>
    <property type="gene ID" value="ENSEASG00005014168.2"/>
</dbReference>
<evidence type="ECO:0000256" key="10">
    <source>
        <dbReference type="ARBA" id="ARBA00047292"/>
    </source>
</evidence>
<evidence type="ECO:0000256" key="4">
    <source>
        <dbReference type="ARBA" id="ARBA00022679"/>
    </source>
</evidence>
<dbReference type="Proteomes" id="UP000694387">
    <property type="component" value="Chromosome 16"/>
</dbReference>
<feature type="domain" description="Protein kinase" evidence="14">
    <location>
        <begin position="272"/>
        <end position="526"/>
    </location>
</feature>
<dbReference type="InterPro" id="IPR017441">
    <property type="entry name" value="Protein_kinase_ATP_BS"/>
</dbReference>
<dbReference type="Pfam" id="PF00069">
    <property type="entry name" value="Pkinase"/>
    <property type="match status" value="1"/>
</dbReference>
<dbReference type="GO" id="GO:0000287">
    <property type="term" value="F:magnesium ion binding"/>
    <property type="evidence" value="ECO:0007669"/>
    <property type="project" value="Ensembl"/>
</dbReference>
<dbReference type="PANTHER" id="PTHR24353:SF116">
    <property type="entry name" value="CAMP-DEPENDENT PROTEIN KINASE"/>
    <property type="match status" value="1"/>
</dbReference>
<dbReference type="GO" id="GO:0005952">
    <property type="term" value="C:cAMP-dependent protein kinase complex"/>
    <property type="evidence" value="ECO:0007669"/>
    <property type="project" value="TreeGrafter"/>
</dbReference>
<evidence type="ECO:0000256" key="1">
    <source>
        <dbReference type="ARBA" id="ARBA00007115"/>
    </source>
</evidence>
<evidence type="ECO:0000259" key="15">
    <source>
        <dbReference type="PROSITE" id="PS51285"/>
    </source>
</evidence>
<dbReference type="GO" id="GO:0005524">
    <property type="term" value="F:ATP binding"/>
    <property type="evidence" value="ECO:0007669"/>
    <property type="project" value="UniProtKB-UniRule"/>
</dbReference>
<reference evidence="16 17" key="1">
    <citation type="journal article" date="2020" name="Nat. Commun.">
        <title>Donkey genomes provide new insights into domestication and selection for coat color.</title>
        <authorList>
            <person name="Wang"/>
            <person name="C."/>
            <person name="Li"/>
            <person name="H."/>
            <person name="Guo"/>
            <person name="Y."/>
            <person name="Huang"/>
            <person name="J."/>
            <person name="Sun"/>
            <person name="Y."/>
            <person name="Min"/>
            <person name="J."/>
            <person name="Wang"/>
            <person name="J."/>
            <person name="Fang"/>
            <person name="X."/>
            <person name="Zhao"/>
            <person name="Z."/>
            <person name="Wang"/>
            <person name="S."/>
            <person name="Zhang"/>
            <person name="Y."/>
            <person name="Liu"/>
            <person name="Q."/>
            <person name="Jiang"/>
            <person name="Q."/>
            <person name="Wang"/>
            <person name="X."/>
            <person name="Guo"/>
            <person name="Y."/>
            <person name="Yang"/>
            <person name="C."/>
            <person name="Wang"/>
            <person name="Y."/>
            <person name="Tian"/>
            <person name="F."/>
            <person name="Zhuang"/>
            <person name="G."/>
            <person name="Fan"/>
            <person name="Y."/>
            <person name="Gao"/>
            <person name="Q."/>
            <person name="Li"/>
            <person name="Y."/>
            <person name="Ju"/>
            <person name="Z."/>
            <person name="Li"/>
            <person name="J."/>
            <person name="Li"/>
            <person name="R."/>
            <person name="Hou"/>
            <person name="M."/>
            <person name="Yang"/>
            <person name="G."/>
            <person name="Liu"/>
            <person name="G."/>
            <person name="Liu"/>
            <person name="W."/>
            <person name="Guo"/>
            <person name="J."/>
            <person name="Pan"/>
            <person name="S."/>
            <person name="Fan"/>
            <person name="G."/>
            <person name="Zhang"/>
            <person name="W."/>
            <person name="Zhang"/>
            <person name="R."/>
            <person name="Yu"/>
            <person name="J."/>
            <person name="Zhang"/>
            <person name="X."/>
            <person name="Yin"/>
            <person name="Q."/>
            <person name="Ji"/>
            <person name="C."/>
            <person name="Jin"/>
            <person name="Y."/>
            <person name="Yue"/>
            <person name="G."/>
            <person name="Liu"/>
            <person name="M."/>
            <person name="Xu"/>
            <person name="J."/>
            <person name="Liu"/>
            <person name="S."/>
            <person name="Jordana"/>
            <person name="J."/>
            <person name="Noce"/>
            <person name="A."/>
            <person name="Amills"/>
            <person name="M."/>
            <person name="Wu"/>
            <person name="D.D."/>
            <person name="Li"/>
            <person name="S."/>
            <person name="Zhou"/>
            <person name="X. and Zhong"/>
            <person name="J."/>
        </authorList>
    </citation>
    <scope>NUCLEOTIDE SEQUENCE [LARGE SCALE GENOMIC DNA]</scope>
</reference>
<evidence type="ECO:0000256" key="9">
    <source>
        <dbReference type="ARBA" id="ARBA00023149"/>
    </source>
</evidence>
<dbReference type="InterPro" id="IPR011009">
    <property type="entry name" value="Kinase-like_dom_sf"/>
</dbReference>
<keyword evidence="9" id="KW-0114">cAMP</keyword>
<evidence type="ECO:0000256" key="11">
    <source>
        <dbReference type="ARBA" id="ARBA00047454"/>
    </source>
</evidence>
<keyword evidence="5" id="KW-0449">Lipoprotein</keyword>
<feature type="compositionally biased region" description="Low complexity" evidence="13">
    <location>
        <begin position="57"/>
        <end position="79"/>
    </location>
</feature>
<evidence type="ECO:0000256" key="13">
    <source>
        <dbReference type="SAM" id="MobiDB-lite"/>
    </source>
</evidence>
<feature type="binding site" evidence="12">
    <location>
        <position position="301"/>
    </location>
    <ligand>
        <name>ATP</name>
        <dbReference type="ChEBI" id="CHEBI:30616"/>
    </ligand>
</feature>
<reference evidence="16" key="3">
    <citation type="submission" date="2025-09" db="UniProtKB">
        <authorList>
            <consortium name="Ensembl"/>
        </authorList>
    </citation>
    <scope>IDENTIFICATION</scope>
</reference>
<dbReference type="EC" id="2.7.11.11" evidence="2"/>
<dbReference type="GO" id="GO:1904262">
    <property type="term" value="P:negative regulation of TORC1 signaling"/>
    <property type="evidence" value="ECO:0007669"/>
    <property type="project" value="Ensembl"/>
</dbReference>
<comment type="catalytic activity">
    <reaction evidence="10">
        <text>L-threonyl-[protein] + ATP = O-phospho-L-threonyl-[protein] + ADP + H(+)</text>
        <dbReference type="Rhea" id="RHEA:46608"/>
        <dbReference type="Rhea" id="RHEA-COMP:11060"/>
        <dbReference type="Rhea" id="RHEA-COMP:11605"/>
        <dbReference type="ChEBI" id="CHEBI:15378"/>
        <dbReference type="ChEBI" id="CHEBI:30013"/>
        <dbReference type="ChEBI" id="CHEBI:30616"/>
        <dbReference type="ChEBI" id="CHEBI:61977"/>
        <dbReference type="ChEBI" id="CHEBI:456216"/>
        <dbReference type="EC" id="2.7.11.11"/>
    </reaction>
</comment>
<feature type="domain" description="AGC-kinase C-terminal" evidence="15">
    <location>
        <begin position="527"/>
        <end position="579"/>
    </location>
</feature>
<evidence type="ECO:0000313" key="16">
    <source>
        <dbReference type="Ensembl" id="ENSEASP00005054401.1"/>
    </source>
</evidence>
<dbReference type="SMART" id="SM00220">
    <property type="entry name" value="S_TKc"/>
    <property type="match status" value="1"/>
</dbReference>
<evidence type="ECO:0000313" key="17">
    <source>
        <dbReference type="Proteomes" id="UP000694387"/>
    </source>
</evidence>
<gene>
    <name evidence="16" type="primary">PRKACB</name>
</gene>
<evidence type="ECO:0000256" key="6">
    <source>
        <dbReference type="ARBA" id="ARBA00022741"/>
    </source>
</evidence>
<organism evidence="16 17">
    <name type="scientific">Equus asinus</name>
    <name type="common">Donkey</name>
    <name type="synonym">Equus africanus asinus</name>
    <dbReference type="NCBI Taxonomy" id="9793"/>
    <lineage>
        <taxon>Eukaryota</taxon>
        <taxon>Metazoa</taxon>
        <taxon>Chordata</taxon>
        <taxon>Craniata</taxon>
        <taxon>Vertebrata</taxon>
        <taxon>Euteleostomi</taxon>
        <taxon>Mammalia</taxon>
        <taxon>Eutheria</taxon>
        <taxon>Laurasiatheria</taxon>
        <taxon>Perissodactyla</taxon>
        <taxon>Equidae</taxon>
        <taxon>Equus</taxon>
    </lineage>
</organism>
<keyword evidence="4" id="KW-0808">Transferase</keyword>
<dbReference type="PROSITE" id="PS00107">
    <property type="entry name" value="PROTEIN_KINASE_ATP"/>
    <property type="match status" value="1"/>
</dbReference>
<dbReference type="GO" id="GO:0005634">
    <property type="term" value="C:nucleus"/>
    <property type="evidence" value="ECO:0007669"/>
    <property type="project" value="TreeGrafter"/>
</dbReference>
<dbReference type="AlphaFoldDB" id="A0A9L0JM39"/>
<dbReference type="FunFam" id="1.10.510.10:FF:000005">
    <property type="entry name" value="cAMP-dependent protein kinase catalytic subunit alpha"/>
    <property type="match status" value="1"/>
</dbReference>
<dbReference type="GO" id="GO:0038202">
    <property type="term" value="P:TORC1 signaling"/>
    <property type="evidence" value="ECO:0007669"/>
    <property type="project" value="Ensembl"/>
</dbReference>
<dbReference type="PROSITE" id="PS50011">
    <property type="entry name" value="PROTEIN_KINASE_DOM"/>
    <property type="match status" value="1"/>
</dbReference>
<keyword evidence="3" id="KW-0723">Serine/threonine-protein kinase</keyword>
<dbReference type="GO" id="GO:0005813">
    <property type="term" value="C:centrosome"/>
    <property type="evidence" value="ECO:0007669"/>
    <property type="project" value="Ensembl"/>
</dbReference>
<dbReference type="PANTHER" id="PTHR24353">
    <property type="entry name" value="CYCLIC NUCLEOTIDE-DEPENDENT PROTEIN KINASE"/>
    <property type="match status" value="1"/>
</dbReference>
<comment type="catalytic activity">
    <reaction evidence="11">
        <text>L-seryl-[protein] + ATP = O-phospho-L-seryl-[protein] + ADP + H(+)</text>
        <dbReference type="Rhea" id="RHEA:17989"/>
        <dbReference type="Rhea" id="RHEA-COMP:9863"/>
        <dbReference type="Rhea" id="RHEA-COMP:11604"/>
        <dbReference type="ChEBI" id="CHEBI:15378"/>
        <dbReference type="ChEBI" id="CHEBI:29999"/>
        <dbReference type="ChEBI" id="CHEBI:30616"/>
        <dbReference type="ChEBI" id="CHEBI:83421"/>
        <dbReference type="ChEBI" id="CHEBI:456216"/>
        <dbReference type="EC" id="2.7.11.11"/>
    </reaction>
</comment>
<accession>A0A9L0JM39</accession>
<evidence type="ECO:0000256" key="2">
    <source>
        <dbReference type="ARBA" id="ARBA00012444"/>
    </source>
</evidence>
<dbReference type="GeneTree" id="ENSGT00940000161169"/>
<comment type="similarity">
    <text evidence="1">Belongs to the protein kinase superfamily. AGC Ser/Thr protein kinase family. cAMP subfamily.</text>
</comment>
<dbReference type="GO" id="GO:0005829">
    <property type="term" value="C:cytosol"/>
    <property type="evidence" value="ECO:0007669"/>
    <property type="project" value="TreeGrafter"/>
</dbReference>
<protein>
    <recommendedName>
        <fullName evidence="2">cAMP-dependent protein kinase</fullName>
        <ecNumber evidence="2">2.7.11.11</ecNumber>
    </recommendedName>
</protein>
<dbReference type="Gene3D" id="3.30.200.20">
    <property type="entry name" value="Phosphorylase Kinase, domain 1"/>
    <property type="match status" value="1"/>
</dbReference>
<dbReference type="PROSITE" id="PS00108">
    <property type="entry name" value="PROTEIN_KINASE_ST"/>
    <property type="match status" value="1"/>
</dbReference>
<reference evidence="16" key="2">
    <citation type="submission" date="2025-08" db="UniProtKB">
        <authorList>
            <consortium name="Ensembl"/>
        </authorList>
    </citation>
    <scope>IDENTIFICATION</scope>
</reference>
<evidence type="ECO:0000256" key="12">
    <source>
        <dbReference type="PROSITE-ProRule" id="PRU10141"/>
    </source>
</evidence>
<name>A0A9L0JM39_EQUAS</name>
<dbReference type="InterPro" id="IPR000719">
    <property type="entry name" value="Prot_kinase_dom"/>
</dbReference>
<keyword evidence="7" id="KW-0418">Kinase</keyword>
<dbReference type="GO" id="GO:0031625">
    <property type="term" value="F:ubiquitin protein ligase binding"/>
    <property type="evidence" value="ECO:0007669"/>
    <property type="project" value="Ensembl"/>
</dbReference>
<dbReference type="GO" id="GO:0031669">
    <property type="term" value="P:cellular response to nutrient levels"/>
    <property type="evidence" value="ECO:0007669"/>
    <property type="project" value="Ensembl"/>
</dbReference>
<dbReference type="InterPro" id="IPR008271">
    <property type="entry name" value="Ser/Thr_kinase_AS"/>
</dbReference>
<evidence type="ECO:0000256" key="8">
    <source>
        <dbReference type="ARBA" id="ARBA00022840"/>
    </source>
</evidence>
<dbReference type="InterPro" id="IPR000961">
    <property type="entry name" value="AGC-kinase_C"/>
</dbReference>
<dbReference type="SUPFAM" id="SSF56112">
    <property type="entry name" value="Protein kinase-like (PK-like)"/>
    <property type="match status" value="1"/>
</dbReference>
<sequence>MTGCSKLTVPTPSPSSRGWHPSASPGDNTRLGGPADKRATATQVRLTRLDPPRRPPASRASTSLPARAPARGGARAGSGARREGGAGKGECLPAAAARRRRRRCPCRPSRDTAGAEEFAEALPSEPARSSRPHSLPARRRSTTRSDPRRSGSCLSPWSGGDGPSPPSPPNPFFPSPQPWGTRRPPRKAARWRACTGTTALQKLEGFANRLFHRHSKSFTHDQKTALENDSLHFSEHTASWDRSMKEFLAKAKEDFLKKWENPAQNNAGLEDFERKKTLGTGSFGRVMLVKHKATEQYYAMKILDKQKVVKLKQIEHTLNEKRILQAVNFPFLVRLEYSFKDNSNLYMVMEYVPGGEMFSHLRRIGRFSEPHARFYAAQIVLTFEYLHSLDLIYRDLKPENLLIDHQGYIQVTDFGFAKRVKGRTWTLCGTPEYLAPEIILSKGYNKAVDWWALGVLIYEMAAGYPPFFADQPIQIYEKIVSGKVRFPSHFSSDLKDLLRNLLQVDLTKRFGNLKNGVSDIKTHKWFATTDWIAIYQRKVEAPFIPKFRGSGDTSNFDDYEEEDIRVSITEKCAKEFCEF</sequence>
<feature type="region of interest" description="Disordered" evidence="13">
    <location>
        <begin position="1"/>
        <end position="190"/>
    </location>
</feature>
<keyword evidence="6 12" id="KW-0547">Nucleotide-binding</keyword>
<dbReference type="FunFam" id="3.30.200.20:FF:000005">
    <property type="entry name" value="cAMP-dependent protein kinase catalytic subunit"/>
    <property type="match status" value="1"/>
</dbReference>
<evidence type="ECO:0000256" key="7">
    <source>
        <dbReference type="ARBA" id="ARBA00022777"/>
    </source>
</evidence>
<evidence type="ECO:0000256" key="3">
    <source>
        <dbReference type="ARBA" id="ARBA00022527"/>
    </source>
</evidence>
<keyword evidence="5" id="KW-0519">Myristate</keyword>
<proteinExistence type="inferred from homology"/>
<dbReference type="InterPro" id="IPR044109">
    <property type="entry name" value="STKc_PKA"/>
</dbReference>
<dbReference type="GO" id="GO:0004691">
    <property type="term" value="F:cAMP-dependent protein kinase activity"/>
    <property type="evidence" value="ECO:0007669"/>
    <property type="project" value="UniProtKB-EC"/>
</dbReference>
<dbReference type="SMART" id="SM00133">
    <property type="entry name" value="S_TK_X"/>
    <property type="match status" value="1"/>
</dbReference>
<evidence type="ECO:0000259" key="14">
    <source>
        <dbReference type="PROSITE" id="PS50011"/>
    </source>
</evidence>
<dbReference type="PROSITE" id="PS51285">
    <property type="entry name" value="AGC_KINASE_CTER"/>
    <property type="match status" value="1"/>
</dbReference>
<feature type="compositionally biased region" description="Pro residues" evidence="13">
    <location>
        <begin position="163"/>
        <end position="177"/>
    </location>
</feature>
<keyword evidence="17" id="KW-1185">Reference proteome</keyword>